<protein>
    <submittedName>
        <fullName evidence="2">DUF3450 domain-containing protein</fullName>
    </submittedName>
</protein>
<sequence length="107" mass="12101">MESITEIIADFEKRINDLQRDKDGLKQTLLDVSTMVEGLNRRINMLEKSVSNKVDVPHVQRMIKQSEVVKKINESESIGTDCKVSINLDGKVIAESIDSIKCRAIKE</sequence>
<gene>
    <name evidence="2" type="ORF">F8172_08580</name>
</gene>
<comment type="caution">
    <text evidence="2">The sequence shown here is derived from an EMBL/GenBank/DDBJ whole genome shotgun (WGS) entry which is preliminary data.</text>
</comment>
<evidence type="ECO:0000313" key="2">
    <source>
        <dbReference type="EMBL" id="KAB2398910.1"/>
    </source>
</evidence>
<dbReference type="EMBL" id="WBPP01000008">
    <property type="protein sequence ID" value="KAB2398910.1"/>
    <property type="molecule type" value="Genomic_DNA"/>
</dbReference>
<feature type="coiled-coil region" evidence="1">
    <location>
        <begin position="1"/>
        <end position="28"/>
    </location>
</feature>
<organism evidence="2 3">
    <name type="scientific">Bacillus cereus</name>
    <dbReference type="NCBI Taxonomy" id="1396"/>
    <lineage>
        <taxon>Bacteria</taxon>
        <taxon>Bacillati</taxon>
        <taxon>Bacillota</taxon>
        <taxon>Bacilli</taxon>
        <taxon>Bacillales</taxon>
        <taxon>Bacillaceae</taxon>
        <taxon>Bacillus</taxon>
        <taxon>Bacillus cereus group</taxon>
    </lineage>
</organism>
<evidence type="ECO:0000256" key="1">
    <source>
        <dbReference type="SAM" id="Coils"/>
    </source>
</evidence>
<evidence type="ECO:0000313" key="3">
    <source>
        <dbReference type="Proteomes" id="UP000475765"/>
    </source>
</evidence>
<proteinExistence type="predicted"/>
<dbReference type="AlphaFoldDB" id="A0A9W7UYA5"/>
<keyword evidence="1" id="KW-0175">Coiled coil</keyword>
<reference evidence="2 3" key="1">
    <citation type="submission" date="2019-10" db="EMBL/GenBank/DDBJ databases">
        <title>Bacillus from the desert of Cuatro Cinegas, Coahuila.</title>
        <authorList>
            <person name="Olmedo-Alvarez G."/>
            <person name="Saldana S."/>
            <person name="Barcelo D."/>
        </authorList>
    </citation>
    <scope>NUCLEOTIDE SEQUENCE [LARGE SCALE GENOMIC DNA]</scope>
    <source>
        <strain evidence="2 3">CH417_13T</strain>
    </source>
</reference>
<name>A0A9W7UYA5_BACCE</name>
<dbReference type="RefSeq" id="WP_151521850.1">
    <property type="nucleotide sequence ID" value="NZ_WBPL01000045.1"/>
</dbReference>
<dbReference type="Proteomes" id="UP000475765">
    <property type="component" value="Unassembled WGS sequence"/>
</dbReference>
<accession>A0A9W7UYA5</accession>